<keyword evidence="2" id="KW-1185">Reference proteome</keyword>
<dbReference type="WBParaSite" id="GPUH_0001364601-mRNA-1">
    <property type="protein sequence ID" value="GPUH_0001364601-mRNA-1"/>
    <property type="gene ID" value="GPUH_0001364601"/>
</dbReference>
<accession>A0A183DY40</accession>
<dbReference type="AlphaFoldDB" id="A0A183DY40"/>
<protein>
    <submittedName>
        <fullName evidence="1 3">Uncharacterized protein</fullName>
    </submittedName>
</protein>
<name>A0A183DY40_9BILA</name>
<organism evidence="3">
    <name type="scientific">Gongylonema pulchrum</name>
    <dbReference type="NCBI Taxonomy" id="637853"/>
    <lineage>
        <taxon>Eukaryota</taxon>
        <taxon>Metazoa</taxon>
        <taxon>Ecdysozoa</taxon>
        <taxon>Nematoda</taxon>
        <taxon>Chromadorea</taxon>
        <taxon>Rhabditida</taxon>
        <taxon>Spirurina</taxon>
        <taxon>Spiruromorpha</taxon>
        <taxon>Spiruroidea</taxon>
        <taxon>Gongylonematidae</taxon>
        <taxon>Gongylonema</taxon>
    </lineage>
</organism>
<evidence type="ECO:0000313" key="1">
    <source>
        <dbReference type="EMBL" id="VDN22685.1"/>
    </source>
</evidence>
<proteinExistence type="predicted"/>
<gene>
    <name evidence="1" type="ORF">GPUH_LOCUS13631</name>
</gene>
<reference evidence="3" key="1">
    <citation type="submission" date="2016-06" db="UniProtKB">
        <authorList>
            <consortium name="WormBaseParasite"/>
        </authorList>
    </citation>
    <scope>IDENTIFICATION</scope>
</reference>
<evidence type="ECO:0000313" key="3">
    <source>
        <dbReference type="WBParaSite" id="GPUH_0001364601-mRNA-1"/>
    </source>
</evidence>
<dbReference type="OrthoDB" id="406152at2759"/>
<sequence length="115" mass="12473">MQPTPTYCISDDQKGSVYEPAEDTFLLLDALEKDAEVICFITSSLAGRFVLAVWLLGGRINGSDLSCVFAVQRYTAATATKNAYSREIVCACMCSEARELCHPLSSQQSGKLPGK</sequence>
<evidence type="ECO:0000313" key="2">
    <source>
        <dbReference type="Proteomes" id="UP000271098"/>
    </source>
</evidence>
<dbReference type="Proteomes" id="UP000271098">
    <property type="component" value="Unassembled WGS sequence"/>
</dbReference>
<reference evidence="1 2" key="2">
    <citation type="submission" date="2018-11" db="EMBL/GenBank/DDBJ databases">
        <authorList>
            <consortium name="Pathogen Informatics"/>
        </authorList>
    </citation>
    <scope>NUCLEOTIDE SEQUENCE [LARGE SCALE GENOMIC DNA]</scope>
</reference>
<dbReference type="EMBL" id="UYRT01080405">
    <property type="protein sequence ID" value="VDN22685.1"/>
    <property type="molecule type" value="Genomic_DNA"/>
</dbReference>